<feature type="compositionally biased region" description="Basic and acidic residues" evidence="1">
    <location>
        <begin position="266"/>
        <end position="275"/>
    </location>
</feature>
<dbReference type="AlphaFoldDB" id="A0A9X1SUZ2"/>
<dbReference type="Proteomes" id="UP001138997">
    <property type="component" value="Unassembled WGS sequence"/>
</dbReference>
<dbReference type="EMBL" id="JAJOMB010000011">
    <property type="protein sequence ID" value="MCD5313299.1"/>
    <property type="molecule type" value="Genomic_DNA"/>
</dbReference>
<feature type="compositionally biased region" description="Basic and acidic residues" evidence="1">
    <location>
        <begin position="308"/>
        <end position="319"/>
    </location>
</feature>
<feature type="compositionally biased region" description="Basic and acidic residues" evidence="1">
    <location>
        <begin position="225"/>
        <end position="243"/>
    </location>
</feature>
<evidence type="ECO:0000313" key="3">
    <source>
        <dbReference type="Proteomes" id="UP001138997"/>
    </source>
</evidence>
<name>A0A9X1SUZ2_9ACTN</name>
<sequence>MIGRPGTVVGHGQPKAARGIEGQPDLRMMRSAVPDHVGQCLGHHEVHHRLDGRRKPSDLGHLEVGRHRAPCSQRIQGTRKTAICQDRRVDAAQNTPQSLHRIPDLDVGLAHQTTDLVVLSPGVSLLGDPQPNRDGHQMRLRTVVQIPLDPTQFTGVGIEYVGPALGQYRHPLSQALGPAVGRRGSQLVQAAPGQPVGRGPERRTGHRQQEDDLRRPQEQSSGPTGHRDLDEQTRRVGRIEHPPQPRRHRSDRDVAHDQQDQQTRSRTGDGLDQRPARNPPAAAGRWQIPGIAEYPARALLFTPGPDLRNPRTEQQRENENGQGPAQ</sequence>
<feature type="compositionally biased region" description="Basic and acidic residues" evidence="1">
    <location>
        <begin position="199"/>
        <end position="217"/>
    </location>
</feature>
<organism evidence="2 3">
    <name type="scientific">Kineosporia babensis</name>
    <dbReference type="NCBI Taxonomy" id="499548"/>
    <lineage>
        <taxon>Bacteria</taxon>
        <taxon>Bacillati</taxon>
        <taxon>Actinomycetota</taxon>
        <taxon>Actinomycetes</taxon>
        <taxon>Kineosporiales</taxon>
        <taxon>Kineosporiaceae</taxon>
        <taxon>Kineosporia</taxon>
    </lineage>
</organism>
<keyword evidence="3" id="KW-1185">Reference proteome</keyword>
<protein>
    <submittedName>
        <fullName evidence="2">Uncharacterized protein</fullName>
    </submittedName>
</protein>
<gene>
    <name evidence="2" type="ORF">LR394_20535</name>
</gene>
<reference evidence="2" key="1">
    <citation type="submission" date="2021-11" db="EMBL/GenBank/DDBJ databases">
        <title>Streptomyces corallinus and Kineosporia corallina sp. nov., two new coral-derived marine actinobacteria.</title>
        <authorList>
            <person name="Buangrab K."/>
            <person name="Sutthacheep M."/>
            <person name="Yeemin T."/>
            <person name="Harunari E."/>
            <person name="Igarashi Y."/>
            <person name="Sripreechasak P."/>
            <person name="Kanchanasin P."/>
            <person name="Tanasupawat S."/>
            <person name="Phongsopitanun W."/>
        </authorList>
    </citation>
    <scope>NUCLEOTIDE SEQUENCE</scope>
    <source>
        <strain evidence="2">JCM 31032</strain>
    </source>
</reference>
<proteinExistence type="predicted"/>
<feature type="region of interest" description="Disordered" evidence="1">
    <location>
        <begin position="187"/>
        <end position="326"/>
    </location>
</feature>
<evidence type="ECO:0000313" key="2">
    <source>
        <dbReference type="EMBL" id="MCD5313299.1"/>
    </source>
</evidence>
<feature type="region of interest" description="Disordered" evidence="1">
    <location>
        <begin position="1"/>
        <end position="21"/>
    </location>
</feature>
<accession>A0A9X1SUZ2</accession>
<comment type="caution">
    <text evidence="2">The sequence shown here is derived from an EMBL/GenBank/DDBJ whole genome shotgun (WGS) entry which is preliminary data.</text>
</comment>
<feature type="compositionally biased region" description="Basic and acidic residues" evidence="1">
    <location>
        <begin position="250"/>
        <end position="259"/>
    </location>
</feature>
<evidence type="ECO:0000256" key="1">
    <source>
        <dbReference type="SAM" id="MobiDB-lite"/>
    </source>
</evidence>